<feature type="compositionally biased region" description="Gly residues" evidence="1">
    <location>
        <begin position="1"/>
        <end position="18"/>
    </location>
</feature>
<sequence>MERIAGDGGDAGGGAGGEAGEEQAELERRRSRCQSLPPMLHGRLVRCDATCRPESDLAKRRRTSWRLRQGVEVAAPFPGGPLRIETWREQPQAAAKDGDRQESDSIRQESHSDAWLAELRPHRWPLVAACLAGVQQFLEDLVHESQVRPMDVRARQKAVDGVLSPAEAEALSPLAAAVIGRMSRFGAAGA</sequence>
<dbReference type="AlphaFoldDB" id="A0A7S2PVG4"/>
<feature type="region of interest" description="Disordered" evidence="1">
    <location>
        <begin position="1"/>
        <end position="34"/>
    </location>
</feature>
<dbReference type="EMBL" id="HBGW01071824">
    <property type="protein sequence ID" value="CAD9622137.1"/>
    <property type="molecule type" value="Transcribed_RNA"/>
</dbReference>
<evidence type="ECO:0000313" key="2">
    <source>
        <dbReference type="EMBL" id="CAD9622137.1"/>
    </source>
</evidence>
<reference evidence="2" key="1">
    <citation type="submission" date="2021-01" db="EMBL/GenBank/DDBJ databases">
        <authorList>
            <person name="Corre E."/>
            <person name="Pelletier E."/>
            <person name="Niang G."/>
            <person name="Scheremetjew M."/>
            <person name="Finn R."/>
            <person name="Kale V."/>
            <person name="Holt S."/>
            <person name="Cochrane G."/>
            <person name="Meng A."/>
            <person name="Brown T."/>
            <person name="Cohen L."/>
        </authorList>
    </citation>
    <scope>NUCLEOTIDE SEQUENCE</scope>
    <source>
        <strain evidence="2">RCC3387</strain>
    </source>
</reference>
<gene>
    <name evidence="2" type="ORF">BRAN1462_LOCUS45839</name>
</gene>
<name>A0A7S2PVG4_9DINO</name>
<organism evidence="2">
    <name type="scientific">Zooxanthella nutricula</name>
    <dbReference type="NCBI Taxonomy" id="1333877"/>
    <lineage>
        <taxon>Eukaryota</taxon>
        <taxon>Sar</taxon>
        <taxon>Alveolata</taxon>
        <taxon>Dinophyceae</taxon>
        <taxon>Peridiniales</taxon>
        <taxon>Peridiniales incertae sedis</taxon>
        <taxon>Zooxanthella</taxon>
    </lineage>
</organism>
<feature type="region of interest" description="Disordered" evidence="1">
    <location>
        <begin position="90"/>
        <end position="109"/>
    </location>
</feature>
<proteinExistence type="predicted"/>
<protein>
    <submittedName>
        <fullName evidence="2">Uncharacterized protein</fullName>
    </submittedName>
</protein>
<feature type="compositionally biased region" description="Basic and acidic residues" evidence="1">
    <location>
        <begin position="96"/>
        <end position="109"/>
    </location>
</feature>
<evidence type="ECO:0000256" key="1">
    <source>
        <dbReference type="SAM" id="MobiDB-lite"/>
    </source>
</evidence>
<accession>A0A7S2PVG4</accession>